<reference evidence="1" key="1">
    <citation type="submission" date="2019-06" db="EMBL/GenBank/DDBJ databases">
        <authorList>
            <person name="Zheng W."/>
        </authorList>
    </citation>
    <scope>NUCLEOTIDE SEQUENCE</scope>
    <source>
        <strain evidence="1">QDHG01</strain>
    </source>
</reference>
<dbReference type="EMBL" id="RRYP01011754">
    <property type="protein sequence ID" value="TNV77533.1"/>
    <property type="molecule type" value="Genomic_DNA"/>
</dbReference>
<accession>A0A8J8NMG5</accession>
<dbReference type="Proteomes" id="UP000785679">
    <property type="component" value="Unassembled WGS sequence"/>
</dbReference>
<sequence length="135" mass="14970">MTIRKVAICKQITKSALTSRQKGAFSAPRATTMMKMGPKGQIMGRNIRTPIAKRMYLKVSRILAFQSSLKAEQARFESEYPMQTTPRPTLIPVPKSFIIAKKTISITTLKNAATILIARNIAKLPPMQYSSRSAG</sequence>
<proteinExistence type="predicted"/>
<evidence type="ECO:0000313" key="2">
    <source>
        <dbReference type="Proteomes" id="UP000785679"/>
    </source>
</evidence>
<name>A0A8J8NMG5_HALGN</name>
<dbReference type="AlphaFoldDB" id="A0A8J8NMG5"/>
<keyword evidence="2" id="KW-1185">Reference proteome</keyword>
<gene>
    <name evidence="1" type="ORF">FGO68_gene1829</name>
</gene>
<comment type="caution">
    <text evidence="1">The sequence shown here is derived from an EMBL/GenBank/DDBJ whole genome shotgun (WGS) entry which is preliminary data.</text>
</comment>
<protein>
    <submittedName>
        <fullName evidence="1">Uncharacterized protein</fullName>
    </submittedName>
</protein>
<organism evidence="1 2">
    <name type="scientific">Halteria grandinella</name>
    <dbReference type="NCBI Taxonomy" id="5974"/>
    <lineage>
        <taxon>Eukaryota</taxon>
        <taxon>Sar</taxon>
        <taxon>Alveolata</taxon>
        <taxon>Ciliophora</taxon>
        <taxon>Intramacronucleata</taxon>
        <taxon>Spirotrichea</taxon>
        <taxon>Stichotrichia</taxon>
        <taxon>Sporadotrichida</taxon>
        <taxon>Halteriidae</taxon>
        <taxon>Halteria</taxon>
    </lineage>
</organism>
<evidence type="ECO:0000313" key="1">
    <source>
        <dbReference type="EMBL" id="TNV77533.1"/>
    </source>
</evidence>